<dbReference type="InterPro" id="IPR012373">
    <property type="entry name" value="Ferrdict_sens_TM"/>
</dbReference>
<evidence type="ECO:0000256" key="2">
    <source>
        <dbReference type="SAM" id="Phobius"/>
    </source>
</evidence>
<feature type="domain" description="Protein FecR C-terminal" evidence="4">
    <location>
        <begin position="340"/>
        <end position="404"/>
    </location>
</feature>
<dbReference type="GO" id="GO:0016989">
    <property type="term" value="F:sigma factor antagonist activity"/>
    <property type="evidence" value="ECO:0007669"/>
    <property type="project" value="TreeGrafter"/>
</dbReference>
<dbReference type="OrthoDB" id="1099963at2"/>
<dbReference type="Proteomes" id="UP000268007">
    <property type="component" value="Unassembled WGS sequence"/>
</dbReference>
<feature type="domain" description="FecR protein" evidence="3">
    <location>
        <begin position="203"/>
        <end position="298"/>
    </location>
</feature>
<accession>A0A495IZE1</accession>
<dbReference type="FunFam" id="2.60.120.1440:FF:000001">
    <property type="entry name" value="Putative anti-sigma factor"/>
    <property type="match status" value="1"/>
</dbReference>
<organism evidence="5 6">
    <name type="scientific">Mucilaginibacter gracilis</name>
    <dbReference type="NCBI Taxonomy" id="423350"/>
    <lineage>
        <taxon>Bacteria</taxon>
        <taxon>Pseudomonadati</taxon>
        <taxon>Bacteroidota</taxon>
        <taxon>Sphingobacteriia</taxon>
        <taxon>Sphingobacteriales</taxon>
        <taxon>Sphingobacteriaceae</taxon>
        <taxon>Mucilaginibacter</taxon>
    </lineage>
</organism>
<protein>
    <submittedName>
        <fullName evidence="5">FecR family protein</fullName>
    </submittedName>
</protein>
<evidence type="ECO:0000259" key="4">
    <source>
        <dbReference type="Pfam" id="PF16344"/>
    </source>
</evidence>
<feature type="transmembrane region" description="Helical" evidence="2">
    <location>
        <begin position="107"/>
        <end position="125"/>
    </location>
</feature>
<reference evidence="5 6" key="1">
    <citation type="submission" date="2018-10" db="EMBL/GenBank/DDBJ databases">
        <title>Genomic Encyclopedia of Archaeal and Bacterial Type Strains, Phase II (KMG-II): from individual species to whole genera.</title>
        <authorList>
            <person name="Goeker M."/>
        </authorList>
    </citation>
    <scope>NUCLEOTIDE SEQUENCE [LARGE SCALE GENOMIC DNA]</scope>
    <source>
        <strain evidence="5 6">DSM 18602</strain>
    </source>
</reference>
<evidence type="ECO:0000313" key="5">
    <source>
        <dbReference type="EMBL" id="RKR82085.1"/>
    </source>
</evidence>
<evidence type="ECO:0000259" key="3">
    <source>
        <dbReference type="Pfam" id="PF04773"/>
    </source>
</evidence>
<dbReference type="PANTHER" id="PTHR30273:SF2">
    <property type="entry name" value="PROTEIN FECR"/>
    <property type="match status" value="1"/>
</dbReference>
<keyword evidence="2" id="KW-1133">Transmembrane helix</keyword>
<evidence type="ECO:0000313" key="6">
    <source>
        <dbReference type="Proteomes" id="UP000268007"/>
    </source>
</evidence>
<dbReference type="Pfam" id="PF04773">
    <property type="entry name" value="FecR"/>
    <property type="match status" value="1"/>
</dbReference>
<keyword evidence="2" id="KW-0812">Transmembrane</keyword>
<gene>
    <name evidence="5" type="ORF">BDD43_2252</name>
</gene>
<dbReference type="Gene3D" id="2.60.120.1440">
    <property type="match status" value="1"/>
</dbReference>
<proteinExistence type="predicted"/>
<sequence>MLLTTKLINSKNIFISSNPLPSAKGHQRTKGKNPLRMNNNAKDLLAKYHAGTATDEEKQLVENWLLHGNNGPLDISENEFNSDLDELRDRMEEATFMPQRRKLWPRIAAAASILIALGVGGYYFIHKEQPQQLAVNRPLQHDVAPGKNTATLTLANGQKIILSNALTGQIAKEVGVNVTKTANGGIVYTIADNNEADANQFNTLITAKGETYKVNLPDGTQVWLNAASSLTYPTRFTGAYRKVRLTGEGYFEVAKDKAHPFIVSADKQDVTVLGTHFNVNAYNNEPDLKTTLLEGSVKISNRGQSAVLKPGQQASVQWSDEKIRVAVTNTKQAVAWKDGEFIFEHTELKTLMRQVARWYDLDIVYKGDIANDEFNGEISRDVNLSKMLHILESGDVHFKIITENNKKKLIITP</sequence>
<keyword evidence="6" id="KW-1185">Reference proteome</keyword>
<keyword evidence="2" id="KW-0472">Membrane</keyword>
<dbReference type="AlphaFoldDB" id="A0A495IZE1"/>
<evidence type="ECO:0000256" key="1">
    <source>
        <dbReference type="SAM" id="MobiDB-lite"/>
    </source>
</evidence>
<dbReference type="Pfam" id="PF16344">
    <property type="entry name" value="FecR_C"/>
    <property type="match status" value="1"/>
</dbReference>
<name>A0A495IZE1_9SPHI</name>
<comment type="caution">
    <text evidence="5">The sequence shown here is derived from an EMBL/GenBank/DDBJ whole genome shotgun (WGS) entry which is preliminary data.</text>
</comment>
<dbReference type="InterPro" id="IPR006860">
    <property type="entry name" value="FecR"/>
</dbReference>
<dbReference type="EMBL" id="RBKU01000001">
    <property type="protein sequence ID" value="RKR82085.1"/>
    <property type="molecule type" value="Genomic_DNA"/>
</dbReference>
<dbReference type="InterPro" id="IPR032508">
    <property type="entry name" value="FecR_C"/>
</dbReference>
<dbReference type="Gene3D" id="3.55.50.30">
    <property type="match status" value="1"/>
</dbReference>
<feature type="region of interest" description="Disordered" evidence="1">
    <location>
        <begin position="18"/>
        <end position="37"/>
    </location>
</feature>
<dbReference type="PANTHER" id="PTHR30273">
    <property type="entry name" value="PERIPLASMIC SIGNAL SENSOR AND SIGMA FACTOR ACTIVATOR FECR-RELATED"/>
    <property type="match status" value="1"/>
</dbReference>